<evidence type="ECO:0000313" key="4">
    <source>
        <dbReference type="Proteomes" id="UP000239290"/>
    </source>
</evidence>
<accession>A0A2S8IIH2</accession>
<dbReference type="RefSeq" id="WP_105423415.1">
    <property type="nucleotide sequence ID" value="NZ_PUIO01000088.1"/>
</dbReference>
<comment type="caution">
    <text evidence="3">The sequence shown here is derived from an EMBL/GenBank/DDBJ whole genome shotgun (WGS) entry which is preliminary data.</text>
</comment>
<evidence type="ECO:0000256" key="1">
    <source>
        <dbReference type="SAM" id="Phobius"/>
    </source>
</evidence>
<evidence type="ECO:0000259" key="2">
    <source>
        <dbReference type="Pfam" id="PF19803"/>
    </source>
</evidence>
<protein>
    <recommendedName>
        <fullName evidence="2">DUF6286 domain-containing protein</fullName>
    </recommendedName>
</protein>
<keyword evidence="1" id="KW-0472">Membrane</keyword>
<reference evidence="4" key="1">
    <citation type="submission" date="2018-02" db="EMBL/GenBank/DDBJ databases">
        <title>Draft genome sequencing of Rhodococcus opacus KU647198.</title>
        <authorList>
            <person name="Zheng B.-X."/>
        </authorList>
    </citation>
    <scope>NUCLEOTIDE SEQUENCE [LARGE SCALE GENOMIC DNA]</scope>
    <source>
        <strain evidence="4">04-OD7</strain>
    </source>
</reference>
<gene>
    <name evidence="3" type="ORF">C5613_40755</name>
</gene>
<proteinExistence type="predicted"/>
<dbReference type="Pfam" id="PF19803">
    <property type="entry name" value="DUF6286"/>
    <property type="match status" value="1"/>
</dbReference>
<keyword evidence="1" id="KW-0812">Transmembrane</keyword>
<feature type="transmembrane region" description="Helical" evidence="1">
    <location>
        <begin position="80"/>
        <end position="100"/>
    </location>
</feature>
<sequence>MTTASPPPGTADQAKTMPAAGRAPVATPAVGYVGAVLAVLLIAAGVVALRDTAVALGWLGGPLWIDTAIDWIDGLRFQTWMIPAGIAAVLAGLGMLLSALTPRRTRVIAVAARSAVWIDPTDLARVASHAALTVPGVLDARSTATRRKIVVTADVIDPKDPSIPAAVDDAVRNVTEILASAPKITVRARTGEALR</sequence>
<dbReference type="AlphaFoldDB" id="A0A2S8IIH2"/>
<name>A0A2S8IIH2_RHOOP</name>
<feature type="transmembrane region" description="Helical" evidence="1">
    <location>
        <begin position="25"/>
        <end position="49"/>
    </location>
</feature>
<evidence type="ECO:0000313" key="3">
    <source>
        <dbReference type="EMBL" id="PQP14479.1"/>
    </source>
</evidence>
<organism evidence="3 4">
    <name type="scientific">Rhodococcus opacus</name>
    <name type="common">Nocardia opaca</name>
    <dbReference type="NCBI Taxonomy" id="37919"/>
    <lineage>
        <taxon>Bacteria</taxon>
        <taxon>Bacillati</taxon>
        <taxon>Actinomycetota</taxon>
        <taxon>Actinomycetes</taxon>
        <taxon>Mycobacteriales</taxon>
        <taxon>Nocardiaceae</taxon>
        <taxon>Rhodococcus</taxon>
    </lineage>
</organism>
<dbReference type="InterPro" id="IPR046253">
    <property type="entry name" value="DUF6286"/>
</dbReference>
<keyword evidence="1" id="KW-1133">Transmembrane helix</keyword>
<feature type="domain" description="DUF6286" evidence="2">
    <location>
        <begin position="90"/>
        <end position="189"/>
    </location>
</feature>
<dbReference type="Proteomes" id="UP000239290">
    <property type="component" value="Unassembled WGS sequence"/>
</dbReference>
<dbReference type="EMBL" id="PUIO01000088">
    <property type="protein sequence ID" value="PQP14479.1"/>
    <property type="molecule type" value="Genomic_DNA"/>
</dbReference>